<dbReference type="InterPro" id="IPR000626">
    <property type="entry name" value="Ubiquitin-like_dom"/>
</dbReference>
<evidence type="ECO:0000313" key="3">
    <source>
        <dbReference type="Proteomes" id="UP000807342"/>
    </source>
</evidence>
<evidence type="ECO:0000313" key="2">
    <source>
        <dbReference type="EMBL" id="KAF9446024.1"/>
    </source>
</evidence>
<dbReference type="Gene3D" id="3.10.20.90">
    <property type="entry name" value="Phosphatidylinositol 3-kinase Catalytic Subunit, Chain A, domain 1"/>
    <property type="match status" value="1"/>
</dbReference>
<keyword evidence="3" id="KW-1185">Reference proteome</keyword>
<evidence type="ECO:0000259" key="1">
    <source>
        <dbReference type="PROSITE" id="PS50053"/>
    </source>
</evidence>
<dbReference type="OrthoDB" id="1043111at2759"/>
<protein>
    <recommendedName>
        <fullName evidence="1">Ubiquitin-like domain-containing protein</fullName>
    </recommendedName>
</protein>
<dbReference type="PROSITE" id="PS50053">
    <property type="entry name" value="UBIQUITIN_2"/>
    <property type="match status" value="1"/>
</dbReference>
<dbReference type="SUPFAM" id="SSF54236">
    <property type="entry name" value="Ubiquitin-like"/>
    <property type="match status" value="1"/>
</dbReference>
<dbReference type="AlphaFoldDB" id="A0A9P5X974"/>
<dbReference type="InterPro" id="IPR040015">
    <property type="entry name" value="UBL3-like"/>
</dbReference>
<dbReference type="PANTHER" id="PTHR13169">
    <property type="entry name" value="UBIQUITIN-LIKE PROTEIN 3 HCG-1 PROTEIN"/>
    <property type="match status" value="1"/>
</dbReference>
<name>A0A9P5X974_9AGAR</name>
<dbReference type="PANTHER" id="PTHR13169:SF0">
    <property type="entry name" value="UBIQUITIN-LIKE PROTEIN 3"/>
    <property type="match status" value="1"/>
</dbReference>
<feature type="domain" description="Ubiquitin-like" evidence="1">
    <location>
        <begin position="33"/>
        <end position="98"/>
    </location>
</feature>
<dbReference type="Proteomes" id="UP000807342">
    <property type="component" value="Unassembled WGS sequence"/>
</dbReference>
<sequence>MDSTAITAAVDESSSLKGLLPAQEGLVPQTPQAFLTFLLVSGKRRTMPFEPETTIGRVKELIWNAWPNDWQSERPPAPSYLRVLYLGKMLQDDETLTSALANTLSSFQPLLICAAELKIPPSLPNSPQPTIVHLSIRPYGMAGEDGTIKKKRKANDGALFHMGPRISLVIWALFYSSQWIR</sequence>
<comment type="caution">
    <text evidence="2">The sequence shown here is derived from an EMBL/GenBank/DDBJ whole genome shotgun (WGS) entry which is preliminary data.</text>
</comment>
<dbReference type="EMBL" id="MU151267">
    <property type="protein sequence ID" value="KAF9446024.1"/>
    <property type="molecule type" value="Genomic_DNA"/>
</dbReference>
<organism evidence="2 3">
    <name type="scientific">Macrolepiota fuliginosa MF-IS2</name>
    <dbReference type="NCBI Taxonomy" id="1400762"/>
    <lineage>
        <taxon>Eukaryota</taxon>
        <taxon>Fungi</taxon>
        <taxon>Dikarya</taxon>
        <taxon>Basidiomycota</taxon>
        <taxon>Agaricomycotina</taxon>
        <taxon>Agaricomycetes</taxon>
        <taxon>Agaricomycetidae</taxon>
        <taxon>Agaricales</taxon>
        <taxon>Agaricineae</taxon>
        <taxon>Agaricaceae</taxon>
        <taxon>Macrolepiota</taxon>
    </lineage>
</organism>
<gene>
    <name evidence="2" type="ORF">P691DRAFT_674456</name>
</gene>
<dbReference type="InterPro" id="IPR029071">
    <property type="entry name" value="Ubiquitin-like_domsf"/>
</dbReference>
<reference evidence="2" key="1">
    <citation type="submission" date="2020-11" db="EMBL/GenBank/DDBJ databases">
        <authorList>
            <consortium name="DOE Joint Genome Institute"/>
            <person name="Ahrendt S."/>
            <person name="Riley R."/>
            <person name="Andreopoulos W."/>
            <person name="Labutti K."/>
            <person name="Pangilinan J."/>
            <person name="Ruiz-Duenas F.J."/>
            <person name="Barrasa J.M."/>
            <person name="Sanchez-Garcia M."/>
            <person name="Camarero S."/>
            <person name="Miyauchi S."/>
            <person name="Serrano A."/>
            <person name="Linde D."/>
            <person name="Babiker R."/>
            <person name="Drula E."/>
            <person name="Ayuso-Fernandez I."/>
            <person name="Pacheco R."/>
            <person name="Padilla G."/>
            <person name="Ferreira P."/>
            <person name="Barriuso J."/>
            <person name="Kellner H."/>
            <person name="Castanera R."/>
            <person name="Alfaro M."/>
            <person name="Ramirez L."/>
            <person name="Pisabarro A.G."/>
            <person name="Kuo A."/>
            <person name="Tritt A."/>
            <person name="Lipzen A."/>
            <person name="He G."/>
            <person name="Yan M."/>
            <person name="Ng V."/>
            <person name="Cullen D."/>
            <person name="Martin F."/>
            <person name="Rosso M.-N."/>
            <person name="Henrissat B."/>
            <person name="Hibbett D."/>
            <person name="Martinez A.T."/>
            <person name="Grigoriev I.V."/>
        </authorList>
    </citation>
    <scope>NUCLEOTIDE SEQUENCE</scope>
    <source>
        <strain evidence="2">MF-IS2</strain>
    </source>
</reference>
<dbReference type="Pfam" id="PF13881">
    <property type="entry name" value="Rad60-SLD_2"/>
    <property type="match status" value="1"/>
</dbReference>
<proteinExistence type="predicted"/>
<accession>A0A9P5X974</accession>
<dbReference type="InterPro" id="IPR039540">
    <property type="entry name" value="UBL3-like_ubiquitin_dom"/>
</dbReference>